<dbReference type="SUPFAM" id="SSF53300">
    <property type="entry name" value="vWA-like"/>
    <property type="match status" value="1"/>
</dbReference>
<dbReference type="Proteomes" id="UP001107961">
    <property type="component" value="Unassembled WGS sequence"/>
</dbReference>
<dbReference type="Pfam" id="PF05762">
    <property type="entry name" value="VWA_CoxE"/>
    <property type="match status" value="1"/>
</dbReference>
<evidence type="ECO:0000313" key="2">
    <source>
        <dbReference type="Proteomes" id="UP001107961"/>
    </source>
</evidence>
<dbReference type="KEGG" id="axe:P40_18020"/>
<organism evidence="1 2">
    <name type="scientific">Alloalcanivorax xenomutans</name>
    <dbReference type="NCBI Taxonomy" id="1094342"/>
    <lineage>
        <taxon>Bacteria</taxon>
        <taxon>Pseudomonadati</taxon>
        <taxon>Pseudomonadota</taxon>
        <taxon>Gammaproteobacteria</taxon>
        <taxon>Oceanospirillales</taxon>
        <taxon>Alcanivoracaceae</taxon>
        <taxon>Alloalcanivorax</taxon>
    </lineage>
</organism>
<dbReference type="RefSeq" id="WP_022995765.1">
    <property type="nucleotide sequence ID" value="NZ_CBDDTQ010000006.1"/>
</dbReference>
<evidence type="ECO:0000313" key="1">
    <source>
        <dbReference type="EMBL" id="MCE7509888.1"/>
    </source>
</evidence>
<dbReference type="InterPro" id="IPR008912">
    <property type="entry name" value="Uncharacterised_CoxE"/>
</dbReference>
<proteinExistence type="predicted"/>
<dbReference type="EMBL" id="JAJVKT010000018">
    <property type="protein sequence ID" value="MCE7509888.1"/>
    <property type="molecule type" value="Genomic_DNA"/>
</dbReference>
<sequence>MADRRLHEFVRALRGAQIRISPVEAEEALRAAALIGYHPREQFRETLAQTLVKAQVDRARFDQCFDDFFHFESIAADGDEDAEVGALPDTTDMDTGDLSETTANLLAQSPEQLTQSLAEAAAQQDFTAMQVITQQGLFARQLVMNMGMGAVDDDILRLAASPRRRDQNRAEQLRDWRQQVRERASQYVRRQFELHGRAHGRALREHTMRAAPFRELREYHQIQDLVRRMARRLAALHQRRQKRAKRGAMDARRTLVSSLRYNAVPVQLHWRERRKLKSKVYVICDVSGSVREAARFLLQFLYAMNDVLPQVRSFAFAARFDEVTDDFRQYHPEVAVGRILDRVSGSGTDYGYMFESFQEACGREIDRRSTVIILGDARNNDLPAGEEHLAEISRRARQVFWLNPEHPSRWNSGDAIMAKYEPYCRAARRCSSLNDLSRFVDYLLRALNNAQ</sequence>
<comment type="caution">
    <text evidence="1">The sequence shown here is derived from an EMBL/GenBank/DDBJ whole genome shotgun (WGS) entry which is preliminary data.</text>
</comment>
<gene>
    <name evidence="1" type="ORF">LZG35_14715</name>
</gene>
<reference evidence="1" key="1">
    <citation type="submission" date="2022-01" db="EMBL/GenBank/DDBJ databases">
        <authorList>
            <person name="Karlyshev A.V."/>
            <person name="Jaspars M."/>
        </authorList>
    </citation>
    <scope>NUCLEOTIDE SEQUENCE</scope>
    <source>
        <strain evidence="1">AGSA3-2</strain>
    </source>
</reference>
<dbReference type="GeneID" id="94688216"/>
<dbReference type="InterPro" id="IPR036465">
    <property type="entry name" value="vWFA_dom_sf"/>
</dbReference>
<name>A0A9Q3W894_9GAMM</name>
<keyword evidence="2" id="KW-1185">Reference proteome</keyword>
<dbReference type="PANTHER" id="PTHR39338:SF5">
    <property type="entry name" value="BLR6139 PROTEIN"/>
    <property type="match status" value="1"/>
</dbReference>
<dbReference type="AlphaFoldDB" id="A0A9Q3W894"/>
<accession>A0A9Q3W894</accession>
<protein>
    <submittedName>
        <fullName evidence="1">VWA domain-containing protein</fullName>
    </submittedName>
</protein>
<dbReference type="PANTHER" id="PTHR39338">
    <property type="entry name" value="BLL5662 PROTEIN-RELATED"/>
    <property type="match status" value="1"/>
</dbReference>